<feature type="compositionally biased region" description="Low complexity" evidence="1">
    <location>
        <begin position="146"/>
        <end position="166"/>
    </location>
</feature>
<dbReference type="AlphaFoldDB" id="A0A1W1E511"/>
<gene>
    <name evidence="2" type="ORF">MNB_SUP05-SYMBIONT-7-558</name>
</gene>
<protein>
    <submittedName>
        <fullName evidence="2">Uncharacterized protein</fullName>
    </submittedName>
</protein>
<organism evidence="2">
    <name type="scientific">hydrothermal vent metagenome</name>
    <dbReference type="NCBI Taxonomy" id="652676"/>
    <lineage>
        <taxon>unclassified sequences</taxon>
        <taxon>metagenomes</taxon>
        <taxon>ecological metagenomes</taxon>
    </lineage>
</organism>
<evidence type="ECO:0000313" key="2">
    <source>
        <dbReference type="EMBL" id="SFV89043.1"/>
    </source>
</evidence>
<proteinExistence type="predicted"/>
<reference evidence="2" key="1">
    <citation type="submission" date="2016-10" db="EMBL/GenBank/DDBJ databases">
        <authorList>
            <person name="de Groot N.N."/>
        </authorList>
    </citation>
    <scope>NUCLEOTIDE SEQUENCE</scope>
</reference>
<dbReference type="EMBL" id="FPIA01000113">
    <property type="protein sequence ID" value="SFV89043.1"/>
    <property type="molecule type" value="Genomic_DNA"/>
</dbReference>
<feature type="region of interest" description="Disordered" evidence="1">
    <location>
        <begin position="121"/>
        <end position="166"/>
    </location>
</feature>
<name>A0A1W1E511_9ZZZZ</name>
<sequence length="667" mass="73817">MQIIFKLLGLIVLFFSGSVLSSPMGQCKTSGSEKLIPYSMYDARKIECTCDSGYTGSGFDGTSPWKGKGSNNEFNNNATCIKNTTITNIVPAWLIPAAIATLAAVPVVAVVGDKAYKYFRSRGTTANPNPPNPNPGGGGGDDDDSSSGSDTGSDVSDVSDISDASWSDMPWEGSESDYIGNNAIFNHQLRGAERMNNLTDDYELDLNFSKQYMDGYHTFGEGSAIKYDPVTKQNVLIDNASSKRLLARWDVDSEQWNAVEGAERWRFSNKFGYRVIATSDKNYLNPKTGLFQAEEWQPTASKGETLKEYIDAFPDKTRLSIKGAGDTPFQNLGLANKEDLDYPNQLYQARRYQPPGVDKTFKIRYDAVGKKNILADENDYQLAEWDTKTTKWTPIDGAERWRYSDIFEHKVIAKTDADFLDPHMGKFVNVPEPGTVWNGTEADYLSHPTITNHELRGDKFMENLTSTTKEDSDYMKQYMEREDVNGAFKNSMNNDTVTYIRYDPATKENVLVDADDRLMARWDPAALNGDGQWKNVDGAERWVYNDDLGYKVIGKDAKGKDFLNPNTQEFTRTASTADADASGWDVAGPSGLNADEAAAAVAAGKKAIADRLAAQSLDTFKSPTPFEASGTSGTSEFDMEFDVFQYYRDFYSPDSSDSSDSEAETGC</sequence>
<evidence type="ECO:0000256" key="1">
    <source>
        <dbReference type="SAM" id="MobiDB-lite"/>
    </source>
</evidence>
<accession>A0A1W1E511</accession>